<feature type="chain" id="PRO_5002159187" evidence="2">
    <location>
        <begin position="18"/>
        <end position="156"/>
    </location>
</feature>
<dbReference type="Proteomes" id="UP000054097">
    <property type="component" value="Unassembled WGS sequence"/>
</dbReference>
<dbReference type="HOGENOM" id="CLU_1687767_0_0_1"/>
<evidence type="ECO:0000256" key="2">
    <source>
        <dbReference type="SAM" id="SignalP"/>
    </source>
</evidence>
<gene>
    <name evidence="3" type="ORF">M408DRAFT_95064</name>
</gene>
<evidence type="ECO:0000313" key="3">
    <source>
        <dbReference type="EMBL" id="KIM34397.1"/>
    </source>
</evidence>
<dbReference type="EMBL" id="KN824277">
    <property type="protein sequence ID" value="KIM34397.1"/>
    <property type="molecule type" value="Genomic_DNA"/>
</dbReference>
<name>A0A0C2XZV8_SERVB</name>
<accession>A0A0C2XZV8</accession>
<sequence>MWLDACTFLSKIVLIRGLLERLIVHFLSLSHLTVPAALSPESPTIPSFSSNVLKEIITPRFFETETPLYFVFPNDPLVSRLQGKTPTSNDIQSLLTFANLRHLCSLLSSRRFPGKAQRETPFWCIAAQKSPGSRSPCRAQTSQSVVDGTSLHTSIL</sequence>
<keyword evidence="4" id="KW-1185">Reference proteome</keyword>
<organism evidence="3 4">
    <name type="scientific">Serendipita vermifera MAFF 305830</name>
    <dbReference type="NCBI Taxonomy" id="933852"/>
    <lineage>
        <taxon>Eukaryota</taxon>
        <taxon>Fungi</taxon>
        <taxon>Dikarya</taxon>
        <taxon>Basidiomycota</taxon>
        <taxon>Agaricomycotina</taxon>
        <taxon>Agaricomycetes</taxon>
        <taxon>Sebacinales</taxon>
        <taxon>Serendipitaceae</taxon>
        <taxon>Serendipita</taxon>
    </lineage>
</organism>
<dbReference type="AlphaFoldDB" id="A0A0C2XZV8"/>
<reference evidence="3 4" key="1">
    <citation type="submission" date="2014-04" db="EMBL/GenBank/DDBJ databases">
        <authorList>
            <consortium name="DOE Joint Genome Institute"/>
            <person name="Kuo A."/>
            <person name="Zuccaro A."/>
            <person name="Kohler A."/>
            <person name="Nagy L.G."/>
            <person name="Floudas D."/>
            <person name="Copeland A."/>
            <person name="Barry K.W."/>
            <person name="Cichocki N."/>
            <person name="Veneault-Fourrey C."/>
            <person name="LaButti K."/>
            <person name="Lindquist E.A."/>
            <person name="Lipzen A."/>
            <person name="Lundell T."/>
            <person name="Morin E."/>
            <person name="Murat C."/>
            <person name="Sun H."/>
            <person name="Tunlid A."/>
            <person name="Henrissat B."/>
            <person name="Grigoriev I.V."/>
            <person name="Hibbett D.S."/>
            <person name="Martin F."/>
            <person name="Nordberg H.P."/>
            <person name="Cantor M.N."/>
            <person name="Hua S.X."/>
        </authorList>
    </citation>
    <scope>NUCLEOTIDE SEQUENCE [LARGE SCALE GENOMIC DNA]</scope>
    <source>
        <strain evidence="3 4">MAFF 305830</strain>
    </source>
</reference>
<feature type="signal peptide" evidence="2">
    <location>
        <begin position="1"/>
        <end position="17"/>
    </location>
</feature>
<protein>
    <submittedName>
        <fullName evidence="3">Uncharacterized protein</fullName>
    </submittedName>
</protein>
<evidence type="ECO:0000313" key="4">
    <source>
        <dbReference type="Proteomes" id="UP000054097"/>
    </source>
</evidence>
<reference evidence="4" key="2">
    <citation type="submission" date="2015-01" db="EMBL/GenBank/DDBJ databases">
        <title>Evolutionary Origins and Diversification of the Mycorrhizal Mutualists.</title>
        <authorList>
            <consortium name="DOE Joint Genome Institute"/>
            <consortium name="Mycorrhizal Genomics Consortium"/>
            <person name="Kohler A."/>
            <person name="Kuo A."/>
            <person name="Nagy L.G."/>
            <person name="Floudas D."/>
            <person name="Copeland A."/>
            <person name="Barry K.W."/>
            <person name="Cichocki N."/>
            <person name="Veneault-Fourrey C."/>
            <person name="LaButti K."/>
            <person name="Lindquist E.A."/>
            <person name="Lipzen A."/>
            <person name="Lundell T."/>
            <person name="Morin E."/>
            <person name="Murat C."/>
            <person name="Riley R."/>
            <person name="Ohm R."/>
            <person name="Sun H."/>
            <person name="Tunlid A."/>
            <person name="Henrissat B."/>
            <person name="Grigoriev I.V."/>
            <person name="Hibbett D.S."/>
            <person name="Martin F."/>
        </authorList>
    </citation>
    <scope>NUCLEOTIDE SEQUENCE [LARGE SCALE GENOMIC DNA]</scope>
    <source>
        <strain evidence="4">MAFF 305830</strain>
    </source>
</reference>
<keyword evidence="2" id="KW-0732">Signal</keyword>
<proteinExistence type="predicted"/>
<feature type="region of interest" description="Disordered" evidence="1">
    <location>
        <begin position="131"/>
        <end position="156"/>
    </location>
</feature>
<evidence type="ECO:0000256" key="1">
    <source>
        <dbReference type="SAM" id="MobiDB-lite"/>
    </source>
</evidence>